<evidence type="ECO:0000313" key="7">
    <source>
        <dbReference type="Proteomes" id="UP001500837"/>
    </source>
</evidence>
<evidence type="ECO:0000256" key="3">
    <source>
        <dbReference type="ARBA" id="ARBA00023004"/>
    </source>
</evidence>
<dbReference type="Proteomes" id="UP001500837">
    <property type="component" value="Unassembled WGS sequence"/>
</dbReference>
<comment type="caution">
    <text evidence="6">The sequence shown here is derived from an EMBL/GenBank/DDBJ whole genome shotgun (WGS) entry which is preliminary data.</text>
</comment>
<dbReference type="GO" id="GO:0046872">
    <property type="term" value="F:metal ion binding"/>
    <property type="evidence" value="ECO:0007669"/>
    <property type="project" value="UniProtKB-KW"/>
</dbReference>
<dbReference type="Gene3D" id="2.102.10.10">
    <property type="entry name" value="Rieske [2Fe-2S] iron-sulphur domain"/>
    <property type="match status" value="1"/>
</dbReference>
<evidence type="ECO:0000313" key="6">
    <source>
        <dbReference type="EMBL" id="GAA0310280.1"/>
    </source>
</evidence>
<evidence type="ECO:0000256" key="4">
    <source>
        <dbReference type="ARBA" id="ARBA00023014"/>
    </source>
</evidence>
<dbReference type="AlphaFoldDB" id="A0AAV3SBL5"/>
<evidence type="ECO:0000259" key="5">
    <source>
        <dbReference type="PROSITE" id="PS51296"/>
    </source>
</evidence>
<keyword evidence="7" id="KW-1185">Reference proteome</keyword>
<protein>
    <submittedName>
        <fullName evidence="6">Rieske (2Fe-2S) protein</fullName>
    </submittedName>
</protein>
<evidence type="ECO:0000256" key="1">
    <source>
        <dbReference type="ARBA" id="ARBA00022714"/>
    </source>
</evidence>
<gene>
    <name evidence="6" type="ORF">GCM10009066_24500</name>
</gene>
<accession>A0AAV3SBL5</accession>
<keyword evidence="1" id="KW-0001">2Fe-2S</keyword>
<keyword evidence="4" id="KW-0411">Iron-sulfur</keyword>
<dbReference type="PROSITE" id="PS51296">
    <property type="entry name" value="RIESKE"/>
    <property type="match status" value="1"/>
</dbReference>
<dbReference type="PANTHER" id="PTHR40261">
    <property type="match status" value="1"/>
</dbReference>
<feature type="domain" description="Rieske" evidence="5">
    <location>
        <begin position="18"/>
        <end position="111"/>
    </location>
</feature>
<dbReference type="RefSeq" id="WP_211312001.1">
    <property type="nucleotide sequence ID" value="NZ_BAAABL010000081.1"/>
</dbReference>
<evidence type="ECO:0000256" key="2">
    <source>
        <dbReference type="ARBA" id="ARBA00022723"/>
    </source>
</evidence>
<dbReference type="InterPro" id="IPR036922">
    <property type="entry name" value="Rieske_2Fe-2S_sf"/>
</dbReference>
<keyword evidence="2" id="KW-0479">Metal-binding</keyword>
<dbReference type="Pfam" id="PF00355">
    <property type="entry name" value="Rieske"/>
    <property type="match status" value="1"/>
</dbReference>
<reference evidence="6 7" key="1">
    <citation type="journal article" date="2019" name="Int. J. Syst. Evol. Microbiol.">
        <title>The Global Catalogue of Microorganisms (GCM) 10K type strain sequencing project: providing services to taxonomists for standard genome sequencing and annotation.</title>
        <authorList>
            <consortium name="The Broad Institute Genomics Platform"/>
            <consortium name="The Broad Institute Genome Sequencing Center for Infectious Disease"/>
            <person name="Wu L."/>
            <person name="Ma J."/>
        </authorList>
    </citation>
    <scope>NUCLEOTIDE SEQUENCE [LARGE SCALE GENOMIC DNA]</scope>
    <source>
        <strain evidence="6 7">JCM 16330</strain>
    </source>
</reference>
<organism evidence="6 7">
    <name type="scientific">Halarchaeum salinum</name>
    <dbReference type="NCBI Taxonomy" id="489912"/>
    <lineage>
        <taxon>Archaea</taxon>
        <taxon>Methanobacteriati</taxon>
        <taxon>Methanobacteriota</taxon>
        <taxon>Stenosarchaea group</taxon>
        <taxon>Halobacteria</taxon>
        <taxon>Halobacteriales</taxon>
        <taxon>Halobacteriaceae</taxon>
    </lineage>
</organism>
<dbReference type="EMBL" id="BAAABL010000081">
    <property type="protein sequence ID" value="GAA0310280.1"/>
    <property type="molecule type" value="Genomic_DNA"/>
</dbReference>
<dbReference type="GO" id="GO:0051537">
    <property type="term" value="F:2 iron, 2 sulfur cluster binding"/>
    <property type="evidence" value="ECO:0007669"/>
    <property type="project" value="UniProtKB-KW"/>
</dbReference>
<proteinExistence type="predicted"/>
<name>A0AAV3SBL5_9EURY</name>
<dbReference type="CDD" id="cd03467">
    <property type="entry name" value="Rieske"/>
    <property type="match status" value="1"/>
</dbReference>
<dbReference type="PANTHER" id="PTHR40261:SF1">
    <property type="entry name" value="RIESKE DOMAIN-CONTAINING PROTEIN"/>
    <property type="match status" value="1"/>
</dbReference>
<dbReference type="SUPFAM" id="SSF50022">
    <property type="entry name" value="ISP domain"/>
    <property type="match status" value="1"/>
</dbReference>
<keyword evidence="3" id="KW-0408">Iron</keyword>
<sequence>MVDGTEIASLDDVPELGSYLFTAEDMFTNEEEVILVRCDDDPGVEAWVNNCPHESQRFDRGDGAAMRDGEIICPKHGSLFDSCTGECDNGEAAGTTLPTVEIVVDSGTVYLTDDDYTYLHEGPIDSDEGPGSTSHLSF</sequence>
<dbReference type="InterPro" id="IPR017941">
    <property type="entry name" value="Rieske_2Fe-2S"/>
</dbReference>